<evidence type="ECO:0000256" key="1">
    <source>
        <dbReference type="SAM" id="MobiDB-lite"/>
    </source>
</evidence>
<accession>A0A7S3VXH2</accession>
<feature type="region of interest" description="Disordered" evidence="1">
    <location>
        <begin position="191"/>
        <end position="250"/>
    </location>
</feature>
<sequence length="250" mass="27419">MYEVRAVFTETTVRVYQAYNAEIASAAVANQRFVAPWSPDRMTWIKPSAAWMGYRSGWGSKDKNQARVLAVDLHREGFEWLLATARLAKCQDGKKTCDVVVQWDPERGLGGDAGKNAWTHPLLQQRSLQMGIRGAATVKYAEELVAAITDVTSLFDAVGQRLAAGDTEGAAALLPKENIYPLSTDLAILRHLSPEGSPPGEKRNGEAPAADEGASEPPAAHREQFDEHLRREGCLDARPRDAEEAARRLP</sequence>
<proteinExistence type="predicted"/>
<reference evidence="2" key="1">
    <citation type="submission" date="2021-01" db="EMBL/GenBank/DDBJ databases">
        <authorList>
            <person name="Corre E."/>
            <person name="Pelletier E."/>
            <person name="Niang G."/>
            <person name="Scheremetjew M."/>
            <person name="Finn R."/>
            <person name="Kale V."/>
            <person name="Holt S."/>
            <person name="Cochrane G."/>
            <person name="Meng A."/>
            <person name="Brown T."/>
            <person name="Cohen L."/>
        </authorList>
    </citation>
    <scope>NUCLEOTIDE SEQUENCE</scope>
    <source>
        <strain evidence="2">SPMC142</strain>
    </source>
</reference>
<dbReference type="EMBL" id="HBIQ01006478">
    <property type="protein sequence ID" value="CAE0522194.1"/>
    <property type="molecule type" value="Transcribed_RNA"/>
</dbReference>
<evidence type="ECO:0008006" key="3">
    <source>
        <dbReference type="Google" id="ProtNLM"/>
    </source>
</evidence>
<organism evidence="2">
    <name type="scientific">Strombidinopsis acuminata</name>
    <dbReference type="NCBI Taxonomy" id="141414"/>
    <lineage>
        <taxon>Eukaryota</taxon>
        <taxon>Sar</taxon>
        <taxon>Alveolata</taxon>
        <taxon>Ciliophora</taxon>
        <taxon>Intramacronucleata</taxon>
        <taxon>Spirotrichea</taxon>
        <taxon>Choreotrichia</taxon>
        <taxon>Choreotrichida</taxon>
        <taxon>Strombidinopsidae</taxon>
        <taxon>Strombidinopsis</taxon>
    </lineage>
</organism>
<gene>
    <name evidence="2" type="ORF">SACU0126_LOCUS2249</name>
</gene>
<dbReference type="InterPro" id="IPR025633">
    <property type="entry name" value="DUF4291"/>
</dbReference>
<dbReference type="PANTHER" id="PTHR38567:SF1">
    <property type="entry name" value="DUF4291 DOMAIN-CONTAINING PROTEIN"/>
    <property type="match status" value="1"/>
</dbReference>
<dbReference type="PANTHER" id="PTHR38567">
    <property type="entry name" value="DUF4291 DOMAIN-CONTAINING PROTEIN"/>
    <property type="match status" value="1"/>
</dbReference>
<protein>
    <recommendedName>
        <fullName evidence="3">DUF4291 domain-containing protein</fullName>
    </recommendedName>
</protein>
<dbReference type="AlphaFoldDB" id="A0A7S3VXH2"/>
<evidence type="ECO:0000313" key="2">
    <source>
        <dbReference type="EMBL" id="CAE0522194.1"/>
    </source>
</evidence>
<name>A0A7S3VXH2_9SPIT</name>
<dbReference type="Pfam" id="PF14124">
    <property type="entry name" value="DUF4291"/>
    <property type="match status" value="1"/>
</dbReference>
<feature type="compositionally biased region" description="Basic and acidic residues" evidence="1">
    <location>
        <begin position="219"/>
        <end position="250"/>
    </location>
</feature>